<evidence type="ECO:0000256" key="9">
    <source>
        <dbReference type="SAM" id="MobiDB-lite"/>
    </source>
</evidence>
<dbReference type="GO" id="GO:0006260">
    <property type="term" value="P:DNA replication"/>
    <property type="evidence" value="ECO:0007669"/>
    <property type="project" value="UniProtKB-KW"/>
</dbReference>
<name>A0A914CCX2_9BILA</name>
<dbReference type="CDD" id="cd18140">
    <property type="entry name" value="HLD_clamp_RFC"/>
    <property type="match status" value="1"/>
</dbReference>
<protein>
    <submittedName>
        <fullName evidence="12">GIY-YIG domain-containing protein</fullName>
    </submittedName>
</protein>
<comment type="subcellular location">
    <subcellularLocation>
        <location evidence="1">Nucleus</location>
    </subcellularLocation>
</comment>
<evidence type="ECO:0000256" key="7">
    <source>
        <dbReference type="ARBA" id="ARBA00023306"/>
    </source>
</evidence>
<evidence type="ECO:0000256" key="1">
    <source>
        <dbReference type="ARBA" id="ARBA00004123"/>
    </source>
</evidence>
<dbReference type="GO" id="GO:0003677">
    <property type="term" value="F:DNA binding"/>
    <property type="evidence" value="ECO:0007669"/>
    <property type="project" value="UniProtKB-KW"/>
</dbReference>
<keyword evidence="7" id="KW-0131">Cell cycle</keyword>
<dbReference type="SMART" id="SM00382">
    <property type="entry name" value="AAA"/>
    <property type="match status" value="1"/>
</dbReference>
<dbReference type="InterPro" id="IPR047854">
    <property type="entry name" value="RFC_lid"/>
</dbReference>
<feature type="compositionally biased region" description="Polar residues" evidence="9">
    <location>
        <begin position="41"/>
        <end position="51"/>
    </location>
</feature>
<keyword evidence="6" id="KW-0539">Nucleus</keyword>
<reference evidence="12" key="1">
    <citation type="submission" date="2022-11" db="UniProtKB">
        <authorList>
            <consortium name="WormBaseParasite"/>
        </authorList>
    </citation>
    <scope>IDENTIFICATION</scope>
</reference>
<feature type="region of interest" description="Disordered" evidence="9">
    <location>
        <begin position="14"/>
        <end position="56"/>
    </location>
</feature>
<dbReference type="PANTHER" id="PTHR46765:SF1">
    <property type="entry name" value="P-LOOP CONTAINING NUCLEOSIDE TRIPHOSPHATE HYDROLASES SUPERFAMILY PROTEIN"/>
    <property type="match status" value="1"/>
</dbReference>
<dbReference type="Gene3D" id="1.10.8.60">
    <property type="match status" value="1"/>
</dbReference>
<comment type="similarity">
    <text evidence="8">Belongs to the activator 1 small subunits family. CTF18 subfamily.</text>
</comment>
<evidence type="ECO:0000256" key="5">
    <source>
        <dbReference type="ARBA" id="ARBA00023125"/>
    </source>
</evidence>
<dbReference type="GO" id="GO:0005634">
    <property type="term" value="C:nucleus"/>
    <property type="evidence" value="ECO:0007669"/>
    <property type="project" value="UniProtKB-SubCell"/>
</dbReference>
<evidence type="ECO:0000256" key="8">
    <source>
        <dbReference type="ARBA" id="ARBA00043975"/>
    </source>
</evidence>
<evidence type="ECO:0000256" key="4">
    <source>
        <dbReference type="ARBA" id="ARBA00022840"/>
    </source>
</evidence>
<keyword evidence="11" id="KW-1185">Reference proteome</keyword>
<keyword evidence="2" id="KW-0235">DNA replication</keyword>
<evidence type="ECO:0000256" key="2">
    <source>
        <dbReference type="ARBA" id="ARBA00022705"/>
    </source>
</evidence>
<accession>A0A914CCX2</accession>
<dbReference type="Gene3D" id="3.40.50.300">
    <property type="entry name" value="P-loop containing nucleotide triphosphate hydrolases"/>
    <property type="match status" value="1"/>
</dbReference>
<keyword evidence="5" id="KW-0238">DNA-binding</keyword>
<evidence type="ECO:0000256" key="3">
    <source>
        <dbReference type="ARBA" id="ARBA00022741"/>
    </source>
</evidence>
<evidence type="ECO:0000259" key="10">
    <source>
        <dbReference type="SMART" id="SM00382"/>
    </source>
</evidence>
<evidence type="ECO:0000313" key="12">
    <source>
        <dbReference type="WBParaSite" id="ACRNAN_Path_850.g3280.t1"/>
    </source>
</evidence>
<dbReference type="InterPro" id="IPR053016">
    <property type="entry name" value="CTF18-RFC_complex"/>
</dbReference>
<dbReference type="WBParaSite" id="ACRNAN_Path_850.g3280.t1">
    <property type="protein sequence ID" value="ACRNAN_Path_850.g3280.t1"/>
    <property type="gene ID" value="ACRNAN_Path_850.g3280"/>
</dbReference>
<dbReference type="GO" id="GO:0005524">
    <property type="term" value="F:ATP binding"/>
    <property type="evidence" value="ECO:0007669"/>
    <property type="project" value="UniProtKB-KW"/>
</dbReference>
<proteinExistence type="inferred from homology"/>
<organism evidence="11 12">
    <name type="scientific">Acrobeloides nanus</name>
    <dbReference type="NCBI Taxonomy" id="290746"/>
    <lineage>
        <taxon>Eukaryota</taxon>
        <taxon>Metazoa</taxon>
        <taxon>Ecdysozoa</taxon>
        <taxon>Nematoda</taxon>
        <taxon>Chromadorea</taxon>
        <taxon>Rhabditida</taxon>
        <taxon>Tylenchina</taxon>
        <taxon>Cephalobomorpha</taxon>
        <taxon>Cephaloboidea</taxon>
        <taxon>Cephalobidae</taxon>
        <taxon>Acrobeloides</taxon>
    </lineage>
</organism>
<dbReference type="CDD" id="cd00009">
    <property type="entry name" value="AAA"/>
    <property type="match status" value="1"/>
</dbReference>
<dbReference type="GO" id="GO:0016887">
    <property type="term" value="F:ATP hydrolysis activity"/>
    <property type="evidence" value="ECO:0007669"/>
    <property type="project" value="InterPro"/>
</dbReference>
<keyword evidence="4" id="KW-0067">ATP-binding</keyword>
<dbReference type="AlphaFoldDB" id="A0A914CCX2"/>
<sequence>MDDDAFELAYDDIDDMDLGRQEDIDENIPPPVDEETGVLPQGSNATNQAFKKSNLPPGKDPIDWYINVGNDHELEAKRRKILEEELVMTSVTQRIEEARRRRKIARGGGDILPKGDTLENNQPIDNCKSKLLKYPPLTGAGWMGVSCPWNNNRRYIALKNRKNLHKKEKTPSKRLVVAQTNFYEMLEEVRASMKQKKAGTKNSTLICQTEKFGHHELWIAKHMPKSFLELLTDDETNRLALLWLKLWDEHIFGRKFRYDSLDEKVKKVLEHEEAKPNLPKFKILMLHGPPGSGKSVLATTVAKQAGYSPFHINIHEIQNLADLKRRIMDVCNFRTIDHFRNSDDAMNKRPKCILIDGIEFATSDCIKYLAQLASKSDKSTQRKPIICTCNSLYALNLKELRPVCLTLKTNLASKERIIKRLSQICHTENVTIDSVTLEHLIECCRMDVRLALNTLQFRFQNYTRSRKSASDIQDESIKFAETSTFEFLDAILTLNFHMDKRGMSRTVSERCKTIQHLIAQRDDLERFMFIIFQNLSIQLQLNMDQFRLVNENFVMFDMTNKFIYAHQCYQFFKYLYVFISRIHLLSAVHTPKRINYNLNVQSVMERAKEFSHTLNSICDGHGKSICHLTKSDLVLTTLPLLLPIIQSFQPVNAQVFSKKDLQIISKIVALMAGYGLNYVQKYENNVADLHFDPGFDSLVCFPSENKQVRLQDLPFATKKFIAQQIESYKIRGCSGNSRLQSNFLIEQMSGISDEVHENESNSESNFGFNYNQGSSQATRRNIRMDTLFFK</sequence>
<evidence type="ECO:0000313" key="11">
    <source>
        <dbReference type="Proteomes" id="UP000887540"/>
    </source>
</evidence>
<dbReference type="InterPro" id="IPR003959">
    <property type="entry name" value="ATPase_AAA_core"/>
</dbReference>
<dbReference type="InterPro" id="IPR027417">
    <property type="entry name" value="P-loop_NTPase"/>
</dbReference>
<dbReference type="Pfam" id="PF00004">
    <property type="entry name" value="AAA"/>
    <property type="match status" value="1"/>
</dbReference>
<evidence type="ECO:0000256" key="6">
    <source>
        <dbReference type="ARBA" id="ARBA00023242"/>
    </source>
</evidence>
<dbReference type="SUPFAM" id="SSF52540">
    <property type="entry name" value="P-loop containing nucleoside triphosphate hydrolases"/>
    <property type="match status" value="1"/>
</dbReference>
<dbReference type="PANTHER" id="PTHR46765">
    <property type="entry name" value="P-LOOP CONTAINING NUCLEOSIDE TRIPHOSPHATE HYDROLASES SUPERFAMILY PROTEIN"/>
    <property type="match status" value="1"/>
</dbReference>
<dbReference type="Proteomes" id="UP000887540">
    <property type="component" value="Unplaced"/>
</dbReference>
<keyword evidence="3" id="KW-0547">Nucleotide-binding</keyword>
<feature type="domain" description="AAA+ ATPase" evidence="10">
    <location>
        <begin position="280"/>
        <end position="422"/>
    </location>
</feature>
<dbReference type="InterPro" id="IPR003593">
    <property type="entry name" value="AAA+_ATPase"/>
</dbReference>